<dbReference type="OrthoDB" id="6263847at2"/>
<proteinExistence type="predicted"/>
<dbReference type="Proteomes" id="UP000318126">
    <property type="component" value="Unassembled WGS sequence"/>
</dbReference>
<name>A0A553JQK8_SHEHA</name>
<gene>
    <name evidence="1" type="ORF">FN961_08520</name>
</gene>
<comment type="caution">
    <text evidence="1">The sequence shown here is derived from an EMBL/GenBank/DDBJ whole genome shotgun (WGS) entry which is preliminary data.</text>
</comment>
<dbReference type="EMBL" id="VKGK01000008">
    <property type="protein sequence ID" value="TRY14732.1"/>
    <property type="molecule type" value="Genomic_DNA"/>
</dbReference>
<evidence type="ECO:0000313" key="2">
    <source>
        <dbReference type="Proteomes" id="UP000318126"/>
    </source>
</evidence>
<sequence>MCSQSAKVFITIIALLIMDIAHADVIYKCVKGEKVVFSQTICPKEFSQRKIEFDLGITTETDSDKRNKKIDPINLLLTENALPINTQMRRIKAEIYRLDQENSYFEILRTSELQKVRRQKFWQKKDTSDPEYLAEVAKINLYFDEMITGNQKIMTLLDTRNTQIKIKQQDDKEAQ</sequence>
<organism evidence="1 2">
    <name type="scientific">Shewanella hanedai</name>
    <name type="common">Alteromonas hanedai</name>
    <dbReference type="NCBI Taxonomy" id="25"/>
    <lineage>
        <taxon>Bacteria</taxon>
        <taxon>Pseudomonadati</taxon>
        <taxon>Pseudomonadota</taxon>
        <taxon>Gammaproteobacteria</taxon>
        <taxon>Alteromonadales</taxon>
        <taxon>Shewanellaceae</taxon>
        <taxon>Shewanella</taxon>
    </lineage>
</organism>
<dbReference type="AlphaFoldDB" id="A0A553JQK8"/>
<accession>A0A553JQK8</accession>
<evidence type="ECO:0000313" key="1">
    <source>
        <dbReference type="EMBL" id="TRY14732.1"/>
    </source>
</evidence>
<keyword evidence="2" id="KW-1185">Reference proteome</keyword>
<reference evidence="2" key="1">
    <citation type="submission" date="2019-07" db="EMBL/GenBank/DDBJ databases">
        <title>Shewanella sp. YLB-08 draft genomic sequence.</title>
        <authorList>
            <person name="Yu L."/>
        </authorList>
    </citation>
    <scope>NUCLEOTIDE SEQUENCE [LARGE SCALE GENOMIC DNA]</scope>
    <source>
        <strain evidence="2">JCM 20706</strain>
    </source>
</reference>
<protein>
    <submittedName>
        <fullName evidence="1">DUF4124 domain-containing protein</fullName>
    </submittedName>
</protein>